<accession>A0AA39WHU5</accession>
<protein>
    <submittedName>
        <fullName evidence="2">Uncharacterized protein</fullName>
    </submittedName>
</protein>
<feature type="compositionally biased region" description="Basic and acidic residues" evidence="1">
    <location>
        <begin position="133"/>
        <end position="142"/>
    </location>
</feature>
<dbReference type="Proteomes" id="UP001174934">
    <property type="component" value="Unassembled WGS sequence"/>
</dbReference>
<feature type="region of interest" description="Disordered" evidence="1">
    <location>
        <begin position="64"/>
        <end position="149"/>
    </location>
</feature>
<feature type="compositionally biased region" description="Low complexity" evidence="1">
    <location>
        <begin position="73"/>
        <end position="93"/>
    </location>
</feature>
<evidence type="ECO:0000313" key="3">
    <source>
        <dbReference type="Proteomes" id="UP001174934"/>
    </source>
</evidence>
<gene>
    <name evidence="2" type="ORF">B0T17DRAFT_510244</name>
</gene>
<organism evidence="2 3">
    <name type="scientific">Bombardia bombarda</name>
    <dbReference type="NCBI Taxonomy" id="252184"/>
    <lineage>
        <taxon>Eukaryota</taxon>
        <taxon>Fungi</taxon>
        <taxon>Dikarya</taxon>
        <taxon>Ascomycota</taxon>
        <taxon>Pezizomycotina</taxon>
        <taxon>Sordariomycetes</taxon>
        <taxon>Sordariomycetidae</taxon>
        <taxon>Sordariales</taxon>
        <taxon>Lasiosphaeriaceae</taxon>
        <taxon>Bombardia</taxon>
    </lineage>
</organism>
<dbReference type="EMBL" id="JAULSR010000006">
    <property type="protein sequence ID" value="KAK0615661.1"/>
    <property type="molecule type" value="Genomic_DNA"/>
</dbReference>
<evidence type="ECO:0000313" key="2">
    <source>
        <dbReference type="EMBL" id="KAK0615661.1"/>
    </source>
</evidence>
<comment type="caution">
    <text evidence="2">The sequence shown here is derived from an EMBL/GenBank/DDBJ whole genome shotgun (WGS) entry which is preliminary data.</text>
</comment>
<sequence>MADQRSYRKVVYISGLNSDKDTIKRWLNEWFERDYKLKCKKTNVWFITTPKELSEDQINTLKYGGKHLHEPNDSTTQTQSNDTTTIKPLRSPSPSRPSPPRMQPLRRRNSIAAAAQIGRSLISPIKSALSPTREAHKDDEGRILIGDGP</sequence>
<reference evidence="2" key="1">
    <citation type="submission" date="2023-06" db="EMBL/GenBank/DDBJ databases">
        <title>Genome-scale phylogeny and comparative genomics of the fungal order Sordariales.</title>
        <authorList>
            <consortium name="Lawrence Berkeley National Laboratory"/>
            <person name="Hensen N."/>
            <person name="Bonometti L."/>
            <person name="Westerberg I."/>
            <person name="Brannstrom I.O."/>
            <person name="Guillou S."/>
            <person name="Cros-Aarteil S."/>
            <person name="Calhoun S."/>
            <person name="Haridas S."/>
            <person name="Kuo A."/>
            <person name="Mondo S."/>
            <person name="Pangilinan J."/>
            <person name="Riley R."/>
            <person name="LaButti K."/>
            <person name="Andreopoulos B."/>
            <person name="Lipzen A."/>
            <person name="Chen C."/>
            <person name="Yanf M."/>
            <person name="Daum C."/>
            <person name="Ng V."/>
            <person name="Clum A."/>
            <person name="Steindorff A."/>
            <person name="Ohm R."/>
            <person name="Martin F."/>
            <person name="Silar P."/>
            <person name="Natvig D."/>
            <person name="Lalanne C."/>
            <person name="Gautier V."/>
            <person name="Ament-velasquez S.L."/>
            <person name="Kruys A."/>
            <person name="Hutchinson M.I."/>
            <person name="Powell A.J."/>
            <person name="Barry K."/>
            <person name="Miller A.N."/>
            <person name="Grigoriev I.V."/>
            <person name="Debuchy R."/>
            <person name="Gladieux P."/>
            <person name="Thoren M.H."/>
            <person name="Johannesson H."/>
        </authorList>
    </citation>
    <scope>NUCLEOTIDE SEQUENCE</scope>
    <source>
        <strain evidence="2">SMH3391-2</strain>
    </source>
</reference>
<dbReference type="AlphaFoldDB" id="A0AA39WHU5"/>
<evidence type="ECO:0000256" key="1">
    <source>
        <dbReference type="SAM" id="MobiDB-lite"/>
    </source>
</evidence>
<keyword evidence="3" id="KW-1185">Reference proteome</keyword>
<name>A0AA39WHU5_9PEZI</name>
<proteinExistence type="predicted"/>